<accession>A0A6L2NQA5</accession>
<sequence>MGRDTVQLETALITISQEDLLEFTSEYGISEVLHPELPGPKDMIMDFPEGKVGVYTKFFEFTNFRLPLSQFLFDILDMDFFNLIHAPNPTKVKTRSRPRATHEVPLLTVTVNRVIEMKDPDAAADSSGVPSTIERYPLDFTNKNPSQQSTGPEDQEAATPEVPPPENVTTTGIAPEAGPAERVAALGPPAVKERRREAMMGKSLAAIKLGMGSTRPIPVPQGAPVDVSDPDPLCFADPQSRPLVDVTLSSKGAATAGDPKSENTSFAFMVGSSESIYQPEWGITNDCLLDVLEACQDMVDHIAQPGYFLELRHLYNDKFLKQYNVNLARQVAMGSQLRLRFEQKAELLKKSVAQVARWDKRIQARENEIKNFETLLEAKANMKKTAKNKSAELSIELENMQQVIEEENLKAAFEEFKQYEDNRVEQRCEEMDARLYVLSIDFDKELYSHMLTAIAGHRWMIRRGLRLAVMKCGESTELSQTFADVVSVGIAKGMSEGLKHGVEHEKAKLDLEAIEAYDPEAEAKYIMALHALKNLKYPLVDKVESLKDAPMDVIMASPHLESDTRDDAPQWIRKLRPSSSQLTILVYPEVRDPMDPWACKEENR</sequence>
<name>A0A6L2NQA5_TANCI</name>
<comment type="caution">
    <text evidence="3">The sequence shown here is derived from an EMBL/GenBank/DDBJ whole genome shotgun (WGS) entry which is preliminary data.</text>
</comment>
<evidence type="ECO:0000313" key="3">
    <source>
        <dbReference type="EMBL" id="GEU88316.1"/>
    </source>
</evidence>
<feature type="coiled-coil region" evidence="1">
    <location>
        <begin position="383"/>
        <end position="429"/>
    </location>
</feature>
<dbReference type="EMBL" id="BKCJ010009723">
    <property type="protein sequence ID" value="GEU88316.1"/>
    <property type="molecule type" value="Genomic_DNA"/>
</dbReference>
<organism evidence="3">
    <name type="scientific">Tanacetum cinerariifolium</name>
    <name type="common">Dalmatian daisy</name>
    <name type="synonym">Chrysanthemum cinerariifolium</name>
    <dbReference type="NCBI Taxonomy" id="118510"/>
    <lineage>
        <taxon>Eukaryota</taxon>
        <taxon>Viridiplantae</taxon>
        <taxon>Streptophyta</taxon>
        <taxon>Embryophyta</taxon>
        <taxon>Tracheophyta</taxon>
        <taxon>Spermatophyta</taxon>
        <taxon>Magnoliopsida</taxon>
        <taxon>eudicotyledons</taxon>
        <taxon>Gunneridae</taxon>
        <taxon>Pentapetalae</taxon>
        <taxon>asterids</taxon>
        <taxon>campanulids</taxon>
        <taxon>Asterales</taxon>
        <taxon>Asteraceae</taxon>
        <taxon>Asteroideae</taxon>
        <taxon>Anthemideae</taxon>
        <taxon>Anthemidinae</taxon>
        <taxon>Tanacetum</taxon>
    </lineage>
</organism>
<keyword evidence="1" id="KW-0175">Coiled coil</keyword>
<dbReference type="AlphaFoldDB" id="A0A6L2NQA5"/>
<evidence type="ECO:0000256" key="2">
    <source>
        <dbReference type="SAM" id="MobiDB-lite"/>
    </source>
</evidence>
<evidence type="ECO:0000256" key="1">
    <source>
        <dbReference type="SAM" id="Coils"/>
    </source>
</evidence>
<feature type="region of interest" description="Disordered" evidence="2">
    <location>
        <begin position="121"/>
        <end position="177"/>
    </location>
</feature>
<feature type="compositionally biased region" description="Polar residues" evidence="2">
    <location>
        <begin position="141"/>
        <end position="152"/>
    </location>
</feature>
<reference evidence="3" key="1">
    <citation type="journal article" date="2019" name="Sci. Rep.">
        <title>Draft genome of Tanacetum cinerariifolium, the natural source of mosquito coil.</title>
        <authorList>
            <person name="Yamashiro T."/>
            <person name="Shiraishi A."/>
            <person name="Satake H."/>
            <person name="Nakayama K."/>
        </authorList>
    </citation>
    <scope>NUCLEOTIDE SEQUENCE</scope>
</reference>
<proteinExistence type="predicted"/>
<gene>
    <name evidence="3" type="ORF">Tci_060294</name>
</gene>
<protein>
    <submittedName>
        <fullName evidence="3">Putative transposase (Putative), gypsy type</fullName>
    </submittedName>
</protein>